<evidence type="ECO:0000313" key="3">
    <source>
        <dbReference type="Proteomes" id="UP000010988"/>
    </source>
</evidence>
<name>L7KPU4_9ACTN</name>
<protein>
    <submittedName>
        <fullName evidence="2">Uncharacterized protein</fullName>
    </submittedName>
</protein>
<keyword evidence="3" id="KW-1185">Reference proteome</keyword>
<evidence type="ECO:0000256" key="1">
    <source>
        <dbReference type="SAM" id="SignalP"/>
    </source>
</evidence>
<evidence type="ECO:0000313" key="2">
    <source>
        <dbReference type="EMBL" id="GAC50506.1"/>
    </source>
</evidence>
<accession>L7KPU4</accession>
<organism evidence="2 3">
    <name type="scientific">Gordonia aichiensis NBRC 108223</name>
    <dbReference type="NCBI Taxonomy" id="1220583"/>
    <lineage>
        <taxon>Bacteria</taxon>
        <taxon>Bacillati</taxon>
        <taxon>Actinomycetota</taxon>
        <taxon>Actinomycetes</taxon>
        <taxon>Mycobacteriales</taxon>
        <taxon>Gordoniaceae</taxon>
        <taxon>Gordonia</taxon>
    </lineage>
</organism>
<dbReference type="eggNOG" id="ENOG502ZAQK">
    <property type="taxonomic scope" value="Bacteria"/>
</dbReference>
<feature type="chain" id="PRO_5003979526" evidence="1">
    <location>
        <begin position="29"/>
        <end position="564"/>
    </location>
</feature>
<proteinExistence type="predicted"/>
<reference evidence="2 3" key="1">
    <citation type="submission" date="2012-12" db="EMBL/GenBank/DDBJ databases">
        <title>Whole genome shotgun sequence of Gordonia aichiensis NBRC 108223.</title>
        <authorList>
            <person name="Isaki-Nakamura S."/>
            <person name="Hosoyama A."/>
            <person name="Tsuchikane K."/>
            <person name="Ando Y."/>
            <person name="Baba S."/>
            <person name="Ohji S."/>
            <person name="Hamada M."/>
            <person name="Tamura T."/>
            <person name="Yamazoe A."/>
            <person name="Yamazaki S."/>
            <person name="Fujita N."/>
        </authorList>
    </citation>
    <scope>NUCLEOTIDE SEQUENCE [LARGE SCALE GENOMIC DNA]</scope>
    <source>
        <strain evidence="2 3">NBRC 108223</strain>
    </source>
</reference>
<keyword evidence="1" id="KW-0732">Signal</keyword>
<dbReference type="Proteomes" id="UP000010988">
    <property type="component" value="Unassembled WGS sequence"/>
</dbReference>
<dbReference type="RefSeq" id="WP_005178345.1">
    <property type="nucleotide sequence ID" value="NZ_BANR01000025.1"/>
</dbReference>
<feature type="signal peptide" evidence="1">
    <location>
        <begin position="1"/>
        <end position="28"/>
    </location>
</feature>
<sequence>MSKSFCRVSLGLIIAAALAMGLSPSARADERLPIGVLPKPVSCAWLTFPGRAGAWPVPLHAPNPGIGLLTMPRADDRVQRALPPRIHLRTDKTGFNSIWQYALFGGNLYAKSAKTQGDWRIAPVPQCLQGQMTGLSVDGSRLVVLVYGGRIATLESADETPELWWWTTRFGSPIWLNPAGNKVRPDQRAWSFSWLDPIYTSVIPFRQEATWTDSAGHKQPVGGAGVTTVYTLSKNGNRIHILDPWLPGADPLKPSDKRFSDDYSYEMLGPLGGRFVSRNLSSSGSTTFVINDYGDMYTRLWDFDISGADTLFFSYTPENQGNLQGAPNNFEGFFAQYPFLRSIFPQAYAKFQLPPPAWVRQPKVPGEITSAITIRQTGFSSDKRELRVEGRRNGQNGYWYKPIDPNASWSFAPVSGYSLARPLLDNRTGDTSSLTLVPGADVNYRYTDKSGWTLTTRNFDYATDTAQYDLCVDGTCADLIGYLAPTPRPGWTPEGLTSYQRLYQGMLVLDGKDRHRVDTNPRLRAAVRSLIPNQRMENIIATANTSRMTVFTLDRKMVEMTRFR</sequence>
<comment type="caution">
    <text evidence="2">The sequence shown here is derived from an EMBL/GenBank/DDBJ whole genome shotgun (WGS) entry which is preliminary data.</text>
</comment>
<gene>
    <name evidence="2" type="ORF">GOACH_25_00420</name>
</gene>
<dbReference type="EMBL" id="BANR01000025">
    <property type="protein sequence ID" value="GAC50506.1"/>
    <property type="molecule type" value="Genomic_DNA"/>
</dbReference>
<dbReference type="AlphaFoldDB" id="L7KPU4"/>